<evidence type="ECO:0000256" key="1">
    <source>
        <dbReference type="SAM" id="MobiDB-lite"/>
    </source>
</evidence>
<evidence type="ECO:0000313" key="3">
    <source>
        <dbReference type="Proteomes" id="UP000008207"/>
    </source>
</evidence>
<feature type="region of interest" description="Disordered" evidence="1">
    <location>
        <begin position="184"/>
        <end position="211"/>
    </location>
</feature>
<keyword evidence="3" id="KW-1185">Reference proteome</keyword>
<dbReference type="HOGENOM" id="CLU_1303694_0_0_5"/>
<accession>B8INZ7</accession>
<protein>
    <submittedName>
        <fullName evidence="2">Uncharacterized protein</fullName>
    </submittedName>
</protein>
<proteinExistence type="predicted"/>
<organism evidence="2 3">
    <name type="scientific">Methylobacterium nodulans (strain LMG 21967 / CNCM I-2342 / ORS 2060)</name>
    <dbReference type="NCBI Taxonomy" id="460265"/>
    <lineage>
        <taxon>Bacteria</taxon>
        <taxon>Pseudomonadati</taxon>
        <taxon>Pseudomonadota</taxon>
        <taxon>Alphaproteobacteria</taxon>
        <taxon>Hyphomicrobiales</taxon>
        <taxon>Methylobacteriaceae</taxon>
        <taxon>Methylobacterium</taxon>
    </lineage>
</organism>
<dbReference type="STRING" id="460265.Mnod_3604"/>
<dbReference type="RefSeq" id="WP_015930170.1">
    <property type="nucleotide sequence ID" value="NC_011894.1"/>
</dbReference>
<dbReference type="EMBL" id="CP001349">
    <property type="protein sequence ID" value="ACL58513.1"/>
    <property type="molecule type" value="Genomic_DNA"/>
</dbReference>
<evidence type="ECO:0000313" key="2">
    <source>
        <dbReference type="EMBL" id="ACL58513.1"/>
    </source>
</evidence>
<feature type="compositionally biased region" description="Low complexity" evidence="1">
    <location>
        <begin position="186"/>
        <end position="195"/>
    </location>
</feature>
<dbReference type="Proteomes" id="UP000008207">
    <property type="component" value="Chromosome"/>
</dbReference>
<feature type="compositionally biased region" description="Basic and acidic residues" evidence="1">
    <location>
        <begin position="202"/>
        <end position="211"/>
    </location>
</feature>
<dbReference type="AlphaFoldDB" id="B8INZ7"/>
<dbReference type="KEGG" id="mno:Mnod_3604"/>
<name>B8INZ7_METNO</name>
<gene>
    <name evidence="2" type="ordered locus">Mnod_3604</name>
</gene>
<dbReference type="OrthoDB" id="8457148at2"/>
<reference evidence="2 3" key="1">
    <citation type="submission" date="2009-01" db="EMBL/GenBank/DDBJ databases">
        <title>Complete sequence of chromosome of Methylobacterium nodulans ORS 2060.</title>
        <authorList>
            <consortium name="US DOE Joint Genome Institute"/>
            <person name="Lucas S."/>
            <person name="Copeland A."/>
            <person name="Lapidus A."/>
            <person name="Glavina del Rio T."/>
            <person name="Dalin E."/>
            <person name="Tice H."/>
            <person name="Bruce D."/>
            <person name="Goodwin L."/>
            <person name="Pitluck S."/>
            <person name="Sims D."/>
            <person name="Brettin T."/>
            <person name="Detter J.C."/>
            <person name="Han C."/>
            <person name="Larimer F."/>
            <person name="Land M."/>
            <person name="Hauser L."/>
            <person name="Kyrpides N."/>
            <person name="Ivanova N."/>
            <person name="Marx C.J."/>
            <person name="Richardson P."/>
        </authorList>
    </citation>
    <scope>NUCLEOTIDE SEQUENCE [LARGE SCALE GENOMIC DNA]</scope>
    <source>
        <strain evidence="3">LMG 21967 / CNCM I-2342 / ORS 2060</strain>
    </source>
</reference>
<sequence>MSEMVERVARALATERGHDDINECFPCADGRLRPIWSFFIPDARVALAAMREPTVEMIAAFWRVKNTGSTEPGETGEDRSDYAAYRAMIDAARPAPSTDTISPAPYISEELRYDREGRRIRTLAEARVERPASNAEEMRSRPTTHVALAAAAARVACGLDITAEAVAARSREAAKDIREAARQLRAALSPSAPAAGAGGLQDRGEPPHAQG</sequence>